<reference evidence="5" key="1">
    <citation type="submission" date="2021-10" db="EMBL/GenBank/DDBJ databases">
        <title>Tropical sea cucumber genome reveals ecological adaptation and Cuvierian tubules defense mechanism.</title>
        <authorList>
            <person name="Chen T."/>
        </authorList>
    </citation>
    <scope>NUCLEOTIDE SEQUENCE</scope>
    <source>
        <strain evidence="5">Nanhai2018</strain>
        <tissue evidence="5">Muscle</tissue>
    </source>
</reference>
<dbReference type="PANTHER" id="PTHR48407:SF1">
    <property type="entry name" value="CRANIOFACIAL DEVELOPMENT PROTEIN 1"/>
    <property type="match status" value="1"/>
</dbReference>
<dbReference type="Pfam" id="PF07572">
    <property type="entry name" value="BCNT"/>
    <property type="match status" value="1"/>
</dbReference>
<evidence type="ECO:0000256" key="2">
    <source>
        <dbReference type="ARBA" id="ARBA00030244"/>
    </source>
</evidence>
<evidence type="ECO:0000313" key="6">
    <source>
        <dbReference type="Proteomes" id="UP001152320"/>
    </source>
</evidence>
<accession>A0A9Q1CAA7</accession>
<feature type="compositionally biased region" description="Basic and acidic residues" evidence="3">
    <location>
        <begin position="83"/>
        <end position="113"/>
    </location>
</feature>
<dbReference type="InterPro" id="IPR027124">
    <property type="entry name" value="Swc5/CFDP1/2"/>
</dbReference>
<feature type="compositionally biased region" description="Basic and acidic residues" evidence="3">
    <location>
        <begin position="137"/>
        <end position="159"/>
    </location>
</feature>
<dbReference type="Proteomes" id="UP001152320">
    <property type="component" value="Chromosome 5"/>
</dbReference>
<comment type="caution">
    <text evidence="5">The sequence shown here is derived from an EMBL/GenBank/DDBJ whole genome shotgun (WGS) entry which is preliminary data.</text>
</comment>
<feature type="compositionally biased region" description="Polar residues" evidence="3">
    <location>
        <begin position="160"/>
        <end position="169"/>
    </location>
</feature>
<feature type="compositionally biased region" description="Basic and acidic residues" evidence="3">
    <location>
        <begin position="32"/>
        <end position="53"/>
    </location>
</feature>
<evidence type="ECO:0000256" key="3">
    <source>
        <dbReference type="SAM" id="MobiDB-lite"/>
    </source>
</evidence>
<evidence type="ECO:0000259" key="4">
    <source>
        <dbReference type="PROSITE" id="PS51279"/>
    </source>
</evidence>
<dbReference type="PANTHER" id="PTHR48407">
    <property type="entry name" value="CRANIOFACIAL DEVELOPMENT PROTEIN 1"/>
    <property type="match status" value="1"/>
</dbReference>
<name>A0A9Q1CAA7_HOLLE</name>
<protein>
    <recommendedName>
        <fullName evidence="1">Craniofacial development protein 1</fullName>
    </recommendedName>
    <alternativeName>
        <fullName evidence="2">Bucentaur</fullName>
    </alternativeName>
</protein>
<dbReference type="AlphaFoldDB" id="A0A9Q1CAA7"/>
<dbReference type="GO" id="GO:0000812">
    <property type="term" value="C:Swr1 complex"/>
    <property type="evidence" value="ECO:0007669"/>
    <property type="project" value="TreeGrafter"/>
</dbReference>
<evidence type="ECO:0000256" key="1">
    <source>
        <dbReference type="ARBA" id="ARBA00019033"/>
    </source>
</evidence>
<sequence length="298" mass="33914">MADSEDDYSSSDDSDYVPEGGSESESDEDLQEENKDDMREEGKKKKPKKDATVNRKRKGGIKLEDEENVKDVDLDEDEEKELQEERKMLEEERLKAKEAEEEEKEKKKADDLWKSFLSDVGQRPKPSSSKTEVSSKPSERASQENKREVEKRPPTENSEKASSNQGTVTVTKVFDFAGEEVKVSENVKVDSQEAKAILQKADKPSTNLTPSQPPLGIKRKPGGVGSLLGKLNKKPKMSVLEKSKLDWDTFKRKEGIEEDLKIHNKGKDGFLQKQDFLMETDLRQYEVERKLRMGQSGR</sequence>
<feature type="compositionally biased region" description="Low complexity" evidence="3">
    <location>
        <begin position="124"/>
        <end position="136"/>
    </location>
</feature>
<feature type="compositionally biased region" description="Acidic residues" evidence="3">
    <location>
        <begin position="64"/>
        <end position="82"/>
    </location>
</feature>
<keyword evidence="6" id="KW-1185">Reference proteome</keyword>
<feature type="region of interest" description="Disordered" evidence="3">
    <location>
        <begin position="1"/>
        <end position="169"/>
    </location>
</feature>
<dbReference type="InterPro" id="IPR011421">
    <property type="entry name" value="BCNT-C"/>
</dbReference>
<feature type="domain" description="BCNT-C" evidence="4">
    <location>
        <begin position="218"/>
        <end position="298"/>
    </location>
</feature>
<dbReference type="OrthoDB" id="445677at2759"/>
<dbReference type="EMBL" id="JAIZAY010000005">
    <property type="protein sequence ID" value="KAJ8042063.1"/>
    <property type="molecule type" value="Genomic_DNA"/>
</dbReference>
<organism evidence="5 6">
    <name type="scientific">Holothuria leucospilota</name>
    <name type="common">Black long sea cucumber</name>
    <name type="synonym">Mertensiothuria leucospilota</name>
    <dbReference type="NCBI Taxonomy" id="206669"/>
    <lineage>
        <taxon>Eukaryota</taxon>
        <taxon>Metazoa</taxon>
        <taxon>Echinodermata</taxon>
        <taxon>Eleutherozoa</taxon>
        <taxon>Echinozoa</taxon>
        <taxon>Holothuroidea</taxon>
        <taxon>Aspidochirotacea</taxon>
        <taxon>Aspidochirotida</taxon>
        <taxon>Holothuriidae</taxon>
        <taxon>Holothuria</taxon>
    </lineage>
</organism>
<dbReference type="PROSITE" id="PS51279">
    <property type="entry name" value="BCNT_C"/>
    <property type="match status" value="1"/>
</dbReference>
<proteinExistence type="predicted"/>
<feature type="compositionally biased region" description="Acidic residues" evidence="3">
    <location>
        <begin position="1"/>
        <end position="31"/>
    </location>
</feature>
<evidence type="ECO:0000313" key="5">
    <source>
        <dbReference type="EMBL" id="KAJ8042063.1"/>
    </source>
</evidence>
<gene>
    <name evidence="5" type="ORF">HOLleu_13034</name>
</gene>
<feature type="region of interest" description="Disordered" evidence="3">
    <location>
        <begin position="198"/>
        <end position="230"/>
    </location>
</feature>